<dbReference type="InterPro" id="IPR014048">
    <property type="entry name" value="MethylDNA_cys_MeTrfase_DNA-bd"/>
</dbReference>
<protein>
    <submittedName>
        <fullName evidence="3">MGMT family protein</fullName>
    </submittedName>
</protein>
<reference evidence="3" key="1">
    <citation type="journal article" date="2021" name="PeerJ">
        <title>Extensive microbial diversity within the chicken gut microbiome revealed by metagenomics and culture.</title>
        <authorList>
            <person name="Gilroy R."/>
            <person name="Ravi A."/>
            <person name="Getino M."/>
            <person name="Pursley I."/>
            <person name="Horton D.L."/>
            <person name="Alikhan N.F."/>
            <person name="Baker D."/>
            <person name="Gharbi K."/>
            <person name="Hall N."/>
            <person name="Watson M."/>
            <person name="Adriaenssens E.M."/>
            <person name="Foster-Nyarko E."/>
            <person name="Jarju S."/>
            <person name="Secka A."/>
            <person name="Antonio M."/>
            <person name="Oren A."/>
            <person name="Chaudhuri R.R."/>
            <person name="La Ragione R."/>
            <person name="Hildebrand F."/>
            <person name="Pallen M.J."/>
        </authorList>
    </citation>
    <scope>NUCLEOTIDE SEQUENCE</scope>
    <source>
        <strain evidence="3">CHK195-6426</strain>
    </source>
</reference>
<keyword evidence="1" id="KW-0227">DNA damage</keyword>
<dbReference type="Proteomes" id="UP000824265">
    <property type="component" value="Unassembled WGS sequence"/>
</dbReference>
<dbReference type="InterPro" id="IPR052520">
    <property type="entry name" value="ATL_DNA_repair"/>
</dbReference>
<dbReference type="PANTHER" id="PTHR42942">
    <property type="entry name" value="6-O-METHYLGUANINE DNA METHYLTRANSFERASE"/>
    <property type="match status" value="1"/>
</dbReference>
<evidence type="ECO:0000259" key="2">
    <source>
        <dbReference type="Pfam" id="PF01035"/>
    </source>
</evidence>
<evidence type="ECO:0000313" key="4">
    <source>
        <dbReference type="Proteomes" id="UP000824265"/>
    </source>
</evidence>
<dbReference type="GO" id="GO:0006281">
    <property type="term" value="P:DNA repair"/>
    <property type="evidence" value="ECO:0007669"/>
    <property type="project" value="InterPro"/>
</dbReference>
<name>A0A9D1R576_9FIRM</name>
<evidence type="ECO:0000313" key="3">
    <source>
        <dbReference type="EMBL" id="HIW81723.1"/>
    </source>
</evidence>
<dbReference type="GO" id="GO:0003824">
    <property type="term" value="F:catalytic activity"/>
    <property type="evidence" value="ECO:0007669"/>
    <property type="project" value="InterPro"/>
</dbReference>
<proteinExistence type="predicted"/>
<dbReference type="Pfam" id="PF01035">
    <property type="entry name" value="DNA_binding_1"/>
    <property type="match status" value="1"/>
</dbReference>
<gene>
    <name evidence="3" type="ORF">H9742_09450</name>
</gene>
<sequence length="120" mass="13582">MDFYKRASLAVRSVPKGRVATYGQIALLCGVPNYARQVGHALNGERLGQVPAHRIVNSRGILSGAAAFETFDLQKRLLEAEGVEVAQTDRGFWVDLKKYRWENTFEEALWLKQEFDRLGI</sequence>
<feature type="domain" description="Methylated-DNA-[protein]-cysteine S-methyltransferase DNA binding" evidence="2">
    <location>
        <begin position="2"/>
        <end position="83"/>
    </location>
</feature>
<dbReference type="CDD" id="cd06445">
    <property type="entry name" value="ATase"/>
    <property type="match status" value="1"/>
</dbReference>
<dbReference type="AlphaFoldDB" id="A0A9D1R576"/>
<accession>A0A9D1R576</accession>
<dbReference type="PANTHER" id="PTHR42942:SF1">
    <property type="entry name" value="ALKYLTRANSFERASE-LIKE PROTEIN 1"/>
    <property type="match status" value="1"/>
</dbReference>
<dbReference type="InterPro" id="IPR036217">
    <property type="entry name" value="MethylDNA_cys_MeTrfase_DNAb"/>
</dbReference>
<dbReference type="InterPro" id="IPR036388">
    <property type="entry name" value="WH-like_DNA-bd_sf"/>
</dbReference>
<dbReference type="SUPFAM" id="SSF46767">
    <property type="entry name" value="Methylated DNA-protein cysteine methyltransferase, C-terminal domain"/>
    <property type="match status" value="1"/>
</dbReference>
<comment type="caution">
    <text evidence="3">The sequence shown here is derived from an EMBL/GenBank/DDBJ whole genome shotgun (WGS) entry which is preliminary data.</text>
</comment>
<organism evidence="3 4">
    <name type="scientific">Candidatus Acetatifactor stercoripullorum</name>
    <dbReference type="NCBI Taxonomy" id="2838414"/>
    <lineage>
        <taxon>Bacteria</taxon>
        <taxon>Bacillati</taxon>
        <taxon>Bacillota</taxon>
        <taxon>Clostridia</taxon>
        <taxon>Lachnospirales</taxon>
        <taxon>Lachnospiraceae</taxon>
        <taxon>Acetatifactor</taxon>
    </lineage>
</organism>
<dbReference type="EMBL" id="DXGH01000051">
    <property type="protein sequence ID" value="HIW81723.1"/>
    <property type="molecule type" value="Genomic_DNA"/>
</dbReference>
<evidence type="ECO:0000256" key="1">
    <source>
        <dbReference type="ARBA" id="ARBA00022763"/>
    </source>
</evidence>
<reference evidence="3" key="2">
    <citation type="submission" date="2021-04" db="EMBL/GenBank/DDBJ databases">
        <authorList>
            <person name="Gilroy R."/>
        </authorList>
    </citation>
    <scope>NUCLEOTIDE SEQUENCE</scope>
    <source>
        <strain evidence="3">CHK195-6426</strain>
    </source>
</reference>
<dbReference type="Gene3D" id="1.10.10.10">
    <property type="entry name" value="Winged helix-like DNA-binding domain superfamily/Winged helix DNA-binding domain"/>
    <property type="match status" value="1"/>
</dbReference>